<dbReference type="GO" id="GO:0006355">
    <property type="term" value="P:regulation of DNA-templated transcription"/>
    <property type="evidence" value="ECO:0007669"/>
    <property type="project" value="InterPro"/>
</dbReference>
<gene>
    <name evidence="5" type="ORF">CVV65_09435</name>
</gene>
<dbReference type="SUPFAM" id="SSF46785">
    <property type="entry name" value="Winged helix' DNA-binding domain"/>
    <property type="match status" value="1"/>
</dbReference>
<dbReference type="GO" id="GO:0003677">
    <property type="term" value="F:DNA binding"/>
    <property type="evidence" value="ECO:0007669"/>
    <property type="project" value="InterPro"/>
</dbReference>
<dbReference type="InterPro" id="IPR043129">
    <property type="entry name" value="ATPase_NBD"/>
</dbReference>
<dbReference type="Proteomes" id="UP000231932">
    <property type="component" value="Chromosome"/>
</dbReference>
<comment type="similarity">
    <text evidence="2">Belongs to the ROK (NagC/XylR) family.</text>
</comment>
<comment type="function">
    <text evidence="1">Transcriptional repressor of xylose-utilizing enzymes.</text>
</comment>
<accession>A0A2K8N756</accession>
<dbReference type="Gene3D" id="1.10.10.10">
    <property type="entry name" value="Winged helix-like DNA-binding domain superfamily/Winged helix DNA-binding domain"/>
    <property type="match status" value="1"/>
</dbReference>
<dbReference type="OrthoDB" id="9810372at2"/>
<dbReference type="PANTHER" id="PTHR18964">
    <property type="entry name" value="ROK (REPRESSOR, ORF, KINASE) FAMILY"/>
    <property type="match status" value="1"/>
</dbReference>
<dbReference type="KEGG" id="kyr:CVV65_09435"/>
<dbReference type="RefSeq" id="WP_100667916.1">
    <property type="nucleotide sequence ID" value="NZ_CP024955.1"/>
</dbReference>
<proteinExistence type="inferred from homology"/>
<keyword evidence="3" id="KW-0119">Carbohydrate metabolism</keyword>
<dbReference type="InterPro" id="IPR000600">
    <property type="entry name" value="ROK"/>
</dbReference>
<evidence type="ECO:0000256" key="3">
    <source>
        <dbReference type="ARBA" id="ARBA00022629"/>
    </source>
</evidence>
<dbReference type="InterPro" id="IPR036390">
    <property type="entry name" value="WH_DNA-bd_sf"/>
</dbReference>
<organism evidence="5 6">
    <name type="scientific">Kyrpidia spormannii</name>
    <dbReference type="NCBI Taxonomy" id="2055160"/>
    <lineage>
        <taxon>Bacteria</taxon>
        <taxon>Bacillati</taxon>
        <taxon>Bacillota</taxon>
        <taxon>Bacilli</taxon>
        <taxon>Bacillales</taxon>
        <taxon>Alicyclobacillaceae</taxon>
        <taxon>Kyrpidia</taxon>
    </lineage>
</organism>
<evidence type="ECO:0000256" key="2">
    <source>
        <dbReference type="ARBA" id="ARBA00006479"/>
    </source>
</evidence>
<reference evidence="6" key="1">
    <citation type="submission" date="2017-11" db="EMBL/GenBank/DDBJ databases">
        <title>Complete Genome Sequence of Kyrpidia sp. Strain EA-1, a thermophilic, hydrogen-oxidizing Bacterium, isolated from the Azores.</title>
        <authorList>
            <person name="Reiner J.E."/>
            <person name="Lapp C.J."/>
            <person name="Bunk B."/>
            <person name="Gescher J."/>
        </authorList>
    </citation>
    <scope>NUCLEOTIDE SEQUENCE [LARGE SCALE GENOMIC DNA]</scope>
    <source>
        <strain evidence="6">EA-1</strain>
    </source>
</reference>
<dbReference type="Pfam" id="PF12802">
    <property type="entry name" value="MarR_2"/>
    <property type="match status" value="1"/>
</dbReference>
<dbReference type="EMBL" id="CP024955">
    <property type="protein sequence ID" value="ATY85123.1"/>
    <property type="molecule type" value="Genomic_DNA"/>
</dbReference>
<dbReference type="Gene3D" id="3.30.420.40">
    <property type="match status" value="2"/>
</dbReference>
<sequence>MIKKPVTGDQNFIKQLNRSVVLDAIRRHSPLSRTDIADLTGLNKATVSNLVRELQTEHLVQDVGEGRSHGGRRPQLLVFRKDAGYVLAGQLDVHYLLMALTNLDGQVVWKRRVSLPPNPSVDQVTETAAAISREAEGAVDGTAPYGIIGVGLGIPGIVDHKNGMILRAPNLNWTDVPFRTLLSAKTGRPVVIDNDANCGAIAELRYGFGRDTANLLYVSIGTGIGVGIVADGRLYRGGRGSAGEFGHTSLYPDGPQCTCGNRGCWELYASVSALSRVFRQKRGGTAGWPYDPSSWEELSAIKHLTDRGDRHALDALHHVGEYLGVGVSSLIQGLNPEAVIIGNDMALFGPSLLAVIRQEVRKRVFPFNQDHLILDVSRLGEDSVLIGASAMVVEQFFARVETAHL</sequence>
<dbReference type="PANTHER" id="PTHR18964:SF149">
    <property type="entry name" value="BIFUNCTIONAL UDP-N-ACETYLGLUCOSAMINE 2-EPIMERASE_N-ACETYLMANNOSAMINE KINASE"/>
    <property type="match status" value="1"/>
</dbReference>
<dbReference type="AlphaFoldDB" id="A0A2K8N756"/>
<feature type="domain" description="HTH marR-type" evidence="4">
    <location>
        <begin position="20"/>
        <end position="61"/>
    </location>
</feature>
<dbReference type="PROSITE" id="PS01125">
    <property type="entry name" value="ROK"/>
    <property type="match status" value="1"/>
</dbReference>
<evidence type="ECO:0000256" key="1">
    <source>
        <dbReference type="ARBA" id="ARBA00002486"/>
    </source>
</evidence>
<keyword evidence="6" id="KW-1185">Reference proteome</keyword>
<dbReference type="GO" id="GO:0042732">
    <property type="term" value="P:D-xylose metabolic process"/>
    <property type="evidence" value="ECO:0007669"/>
    <property type="project" value="UniProtKB-KW"/>
</dbReference>
<evidence type="ECO:0000313" key="5">
    <source>
        <dbReference type="EMBL" id="ATY85123.1"/>
    </source>
</evidence>
<dbReference type="InterPro" id="IPR000835">
    <property type="entry name" value="HTH_MarR-typ"/>
</dbReference>
<protein>
    <submittedName>
        <fullName evidence="5">ROK family protein</fullName>
    </submittedName>
</protein>
<keyword evidence="3" id="KW-0859">Xylose metabolism</keyword>
<dbReference type="InterPro" id="IPR036388">
    <property type="entry name" value="WH-like_DNA-bd_sf"/>
</dbReference>
<dbReference type="SUPFAM" id="SSF53067">
    <property type="entry name" value="Actin-like ATPase domain"/>
    <property type="match status" value="1"/>
</dbReference>
<dbReference type="Pfam" id="PF00480">
    <property type="entry name" value="ROK"/>
    <property type="match status" value="1"/>
</dbReference>
<evidence type="ECO:0000259" key="4">
    <source>
        <dbReference type="Pfam" id="PF12802"/>
    </source>
</evidence>
<evidence type="ECO:0000313" key="6">
    <source>
        <dbReference type="Proteomes" id="UP000231932"/>
    </source>
</evidence>
<dbReference type="InterPro" id="IPR049874">
    <property type="entry name" value="ROK_cs"/>
</dbReference>
<name>A0A2K8N756_9BACL</name>
<dbReference type="CDD" id="cd24076">
    <property type="entry name" value="ASKHA_ATPase_ROK_BsXylR-like"/>
    <property type="match status" value="1"/>
</dbReference>